<protein>
    <submittedName>
        <fullName evidence="1">SFRICE_017621</fullName>
    </submittedName>
</protein>
<accession>A0A2H1WHK9</accession>
<name>A0A2H1WHK9_SPOFR</name>
<reference evidence="1" key="1">
    <citation type="submission" date="2016-07" db="EMBL/GenBank/DDBJ databases">
        <authorList>
            <person name="Bretaudeau A."/>
        </authorList>
    </citation>
    <scope>NUCLEOTIDE SEQUENCE</scope>
    <source>
        <strain evidence="1">Rice</strain>
        <tissue evidence="1">Whole body</tissue>
    </source>
</reference>
<dbReference type="EMBL" id="ODYU01008715">
    <property type="protein sequence ID" value="SOQ52548.1"/>
    <property type="molecule type" value="Genomic_DNA"/>
</dbReference>
<organism evidence="1">
    <name type="scientific">Spodoptera frugiperda</name>
    <name type="common">Fall armyworm</name>
    <dbReference type="NCBI Taxonomy" id="7108"/>
    <lineage>
        <taxon>Eukaryota</taxon>
        <taxon>Metazoa</taxon>
        <taxon>Ecdysozoa</taxon>
        <taxon>Arthropoda</taxon>
        <taxon>Hexapoda</taxon>
        <taxon>Insecta</taxon>
        <taxon>Pterygota</taxon>
        <taxon>Neoptera</taxon>
        <taxon>Endopterygota</taxon>
        <taxon>Lepidoptera</taxon>
        <taxon>Glossata</taxon>
        <taxon>Ditrysia</taxon>
        <taxon>Noctuoidea</taxon>
        <taxon>Noctuidae</taxon>
        <taxon>Amphipyrinae</taxon>
        <taxon>Spodoptera</taxon>
    </lineage>
</organism>
<sequence length="152" mass="16687">MTSLALGEARGSVRLLLTKNHPVPTPAFRAGALVNPLGSPQLRIRHQPYWAPSVVVWLFEARAERDAPHARIFSCVVGAFTNIQVYIHMTLRPGTTICGSHKELFRAGIEPATRCAAASCPATAPNVQSLNCSVIELWHLLPPCEKRPLFKK</sequence>
<gene>
    <name evidence="1" type="ORF">SFRICE_017621</name>
</gene>
<evidence type="ECO:0000313" key="1">
    <source>
        <dbReference type="EMBL" id="SOQ52548.1"/>
    </source>
</evidence>
<proteinExistence type="predicted"/>
<dbReference type="AlphaFoldDB" id="A0A2H1WHK9"/>